<evidence type="ECO:0000256" key="1">
    <source>
        <dbReference type="PIRSR" id="PIRSR005962-1"/>
    </source>
</evidence>
<evidence type="ECO:0000259" key="2">
    <source>
        <dbReference type="Pfam" id="PF07687"/>
    </source>
</evidence>
<comment type="cofactor">
    <cofactor evidence="1">
        <name>Mn(2+)</name>
        <dbReference type="ChEBI" id="CHEBI:29035"/>
    </cofactor>
    <text evidence="1">The Mn(2+) ion enhances activity.</text>
</comment>
<dbReference type="Pfam" id="PF01546">
    <property type="entry name" value="Peptidase_M20"/>
    <property type="match status" value="1"/>
</dbReference>
<feature type="binding site" evidence="1">
    <location>
        <position position="149"/>
    </location>
    <ligand>
        <name>Mn(2+)</name>
        <dbReference type="ChEBI" id="CHEBI:29035"/>
        <label>2</label>
    </ligand>
</feature>
<sequence length="371" mass="40223">MQAEIQAMKDEIMDIFTHLHQHPEVSFHEEKTRAYICQLAEAEGLTPQTFSSHYGIIVDVGDQPPEVALRTDMDALWQESSGVMQANHSCGHDAHMTMGIAAMLYFARHEREAMSVRFIFQPAEEKGEGAKLMVRDGAVENITHLYGVHLRPEAEVPAGQAAPAIQNGAAQFLYGTIAGEDAHGARPHLGVNAVEVGVALVQRLQSIHTNPMVPASAKFTRFEAGGESQNVIPGRARFSLDVRAQTNEVMEELIAGVEKGVRGVSEAYGTNITLEYGASIPAAEIHEEAKEQLAAAIRETLGNEALHPVAVSSGGEDFHNYTIKQPELKAAMLGLGCGLTPGLHHPEMTFDRDAMIDGVEILTRALLSHTI</sequence>
<dbReference type="PANTHER" id="PTHR11014:SF122">
    <property type="entry name" value="AMIDOHYDROLASE AMHX"/>
    <property type="match status" value="1"/>
</dbReference>
<dbReference type="InterPro" id="IPR002933">
    <property type="entry name" value="Peptidase_M20"/>
</dbReference>
<feature type="binding site" evidence="1">
    <location>
        <position position="125"/>
    </location>
    <ligand>
        <name>Mn(2+)</name>
        <dbReference type="ChEBI" id="CHEBI:29035"/>
        <label>2</label>
    </ligand>
</feature>
<comment type="caution">
    <text evidence="3">The sequence shown here is derived from an EMBL/GenBank/DDBJ whole genome shotgun (WGS) entry which is preliminary data.</text>
</comment>
<dbReference type="Gene3D" id="3.30.70.360">
    <property type="match status" value="1"/>
</dbReference>
<dbReference type="PIRSF" id="PIRSF005962">
    <property type="entry name" value="Pept_M20D_amidohydro"/>
    <property type="match status" value="1"/>
</dbReference>
<name>A0A2P8HQX1_9BACI</name>
<feature type="binding site" evidence="1">
    <location>
        <position position="90"/>
    </location>
    <ligand>
        <name>Mn(2+)</name>
        <dbReference type="ChEBI" id="CHEBI:29035"/>
        <label>2</label>
    </ligand>
</feature>
<reference evidence="3 4" key="1">
    <citation type="submission" date="2018-03" db="EMBL/GenBank/DDBJ databases">
        <title>Genomic Encyclopedia of Type Strains, Phase III (KMG-III): the genomes of soil and plant-associated and newly described type strains.</title>
        <authorList>
            <person name="Whitman W."/>
        </authorList>
    </citation>
    <scope>NUCLEOTIDE SEQUENCE [LARGE SCALE GENOMIC DNA]</scope>
    <source>
        <strain evidence="3 4">CGMCC 1.07653</strain>
    </source>
</reference>
<dbReference type="Pfam" id="PF07687">
    <property type="entry name" value="M20_dimer"/>
    <property type="match status" value="1"/>
</dbReference>
<dbReference type="AlphaFoldDB" id="A0A2P8HQX1"/>
<dbReference type="RefSeq" id="WP_106588183.1">
    <property type="nucleotide sequence ID" value="NZ_PYAV01000004.1"/>
</dbReference>
<dbReference type="InterPro" id="IPR017439">
    <property type="entry name" value="Amidohydrolase"/>
</dbReference>
<dbReference type="SUPFAM" id="SSF55031">
    <property type="entry name" value="Bacterial exopeptidase dimerisation domain"/>
    <property type="match status" value="1"/>
</dbReference>
<proteinExistence type="predicted"/>
<dbReference type="PANTHER" id="PTHR11014">
    <property type="entry name" value="PEPTIDASE M20 FAMILY MEMBER"/>
    <property type="match status" value="1"/>
</dbReference>
<feature type="binding site" evidence="1">
    <location>
        <position position="92"/>
    </location>
    <ligand>
        <name>Mn(2+)</name>
        <dbReference type="ChEBI" id="CHEBI:29035"/>
        <label>2</label>
    </ligand>
</feature>
<protein>
    <submittedName>
        <fullName evidence="3">Amidohydrolase</fullName>
    </submittedName>
</protein>
<dbReference type="NCBIfam" id="TIGR01891">
    <property type="entry name" value="amidohydrolases"/>
    <property type="match status" value="1"/>
</dbReference>
<dbReference type="InterPro" id="IPR011650">
    <property type="entry name" value="Peptidase_M20_dimer"/>
</dbReference>
<feature type="domain" description="Peptidase M20 dimerisation" evidence="2">
    <location>
        <begin position="176"/>
        <end position="259"/>
    </location>
</feature>
<dbReference type="OrthoDB" id="9776731at2"/>
<dbReference type="InterPro" id="IPR036264">
    <property type="entry name" value="Bact_exopeptidase_dim_dom"/>
</dbReference>
<evidence type="ECO:0000313" key="4">
    <source>
        <dbReference type="Proteomes" id="UP000242310"/>
    </source>
</evidence>
<dbReference type="GO" id="GO:0016787">
    <property type="term" value="F:hydrolase activity"/>
    <property type="evidence" value="ECO:0007669"/>
    <property type="project" value="UniProtKB-KW"/>
</dbReference>
<organism evidence="3 4">
    <name type="scientific">Salsuginibacillus halophilus</name>
    <dbReference type="NCBI Taxonomy" id="517424"/>
    <lineage>
        <taxon>Bacteria</taxon>
        <taxon>Bacillati</taxon>
        <taxon>Bacillota</taxon>
        <taxon>Bacilli</taxon>
        <taxon>Bacillales</taxon>
        <taxon>Bacillaceae</taxon>
        <taxon>Salsuginibacillus</taxon>
    </lineage>
</organism>
<dbReference type="GO" id="GO:0046872">
    <property type="term" value="F:metal ion binding"/>
    <property type="evidence" value="ECO:0007669"/>
    <property type="project" value="UniProtKB-KW"/>
</dbReference>
<keyword evidence="4" id="KW-1185">Reference proteome</keyword>
<dbReference type="Proteomes" id="UP000242310">
    <property type="component" value="Unassembled WGS sequence"/>
</dbReference>
<dbReference type="Gene3D" id="3.40.630.10">
    <property type="entry name" value="Zn peptidases"/>
    <property type="match status" value="1"/>
</dbReference>
<accession>A0A2P8HQX1</accession>
<keyword evidence="3" id="KW-0378">Hydrolase</keyword>
<dbReference type="EMBL" id="PYAV01000004">
    <property type="protein sequence ID" value="PSL48616.1"/>
    <property type="molecule type" value="Genomic_DNA"/>
</dbReference>
<gene>
    <name evidence="3" type="ORF">B0H94_104217</name>
</gene>
<dbReference type="SUPFAM" id="SSF53187">
    <property type="entry name" value="Zn-dependent exopeptidases"/>
    <property type="match status" value="1"/>
</dbReference>
<feature type="binding site" evidence="1">
    <location>
        <position position="344"/>
    </location>
    <ligand>
        <name>Mn(2+)</name>
        <dbReference type="ChEBI" id="CHEBI:29035"/>
        <label>2</label>
    </ligand>
</feature>
<keyword evidence="1" id="KW-0479">Metal-binding</keyword>
<evidence type="ECO:0000313" key="3">
    <source>
        <dbReference type="EMBL" id="PSL48616.1"/>
    </source>
</evidence>
<keyword evidence="1" id="KW-0464">Manganese</keyword>